<dbReference type="Proteomes" id="UP001153269">
    <property type="component" value="Unassembled WGS sequence"/>
</dbReference>
<protein>
    <submittedName>
        <fullName evidence="2">Uncharacterized protein</fullName>
    </submittedName>
</protein>
<evidence type="ECO:0000256" key="1">
    <source>
        <dbReference type="SAM" id="MobiDB-lite"/>
    </source>
</evidence>
<gene>
    <name evidence="2" type="ORF">PLEPLA_LOCUS25594</name>
</gene>
<accession>A0A9N7UVC9</accession>
<dbReference type="EMBL" id="CADEAL010002039">
    <property type="protein sequence ID" value="CAB1437547.1"/>
    <property type="molecule type" value="Genomic_DNA"/>
</dbReference>
<keyword evidence="3" id="KW-1185">Reference proteome</keyword>
<feature type="region of interest" description="Disordered" evidence="1">
    <location>
        <begin position="46"/>
        <end position="99"/>
    </location>
</feature>
<feature type="region of interest" description="Disordered" evidence="1">
    <location>
        <begin position="1"/>
        <end position="20"/>
    </location>
</feature>
<evidence type="ECO:0000313" key="2">
    <source>
        <dbReference type="EMBL" id="CAB1437547.1"/>
    </source>
</evidence>
<organism evidence="2 3">
    <name type="scientific">Pleuronectes platessa</name>
    <name type="common">European plaice</name>
    <dbReference type="NCBI Taxonomy" id="8262"/>
    <lineage>
        <taxon>Eukaryota</taxon>
        <taxon>Metazoa</taxon>
        <taxon>Chordata</taxon>
        <taxon>Craniata</taxon>
        <taxon>Vertebrata</taxon>
        <taxon>Euteleostomi</taxon>
        <taxon>Actinopterygii</taxon>
        <taxon>Neopterygii</taxon>
        <taxon>Teleostei</taxon>
        <taxon>Neoteleostei</taxon>
        <taxon>Acanthomorphata</taxon>
        <taxon>Carangaria</taxon>
        <taxon>Pleuronectiformes</taxon>
        <taxon>Pleuronectoidei</taxon>
        <taxon>Pleuronectidae</taxon>
        <taxon>Pleuronectes</taxon>
    </lineage>
</organism>
<name>A0A9N7UVC9_PLEPL</name>
<reference evidence="2" key="1">
    <citation type="submission" date="2020-03" db="EMBL/GenBank/DDBJ databases">
        <authorList>
            <person name="Weist P."/>
        </authorList>
    </citation>
    <scope>NUCLEOTIDE SEQUENCE</scope>
</reference>
<proteinExistence type="predicted"/>
<feature type="compositionally biased region" description="Polar residues" evidence="1">
    <location>
        <begin position="88"/>
        <end position="99"/>
    </location>
</feature>
<dbReference type="AlphaFoldDB" id="A0A9N7UVC9"/>
<comment type="caution">
    <text evidence="2">The sequence shown here is derived from an EMBL/GenBank/DDBJ whole genome shotgun (WGS) entry which is preliminary data.</text>
</comment>
<evidence type="ECO:0000313" key="3">
    <source>
        <dbReference type="Proteomes" id="UP001153269"/>
    </source>
</evidence>
<sequence>MLAKTRGLGSVCCRSNPLKKEEPELLTSQVNLRARCTRLRLITSNQPNCTQRPEGTNRRLDTGHGTAQASRPSHPPPKKMETPRFSPVPTTTPHQMCTQ</sequence>